<feature type="domain" description="Reverse transcriptase zinc-binding" evidence="2">
    <location>
        <begin position="757"/>
        <end position="808"/>
    </location>
</feature>
<evidence type="ECO:0000313" key="3">
    <source>
        <dbReference type="EMBL" id="SPD29590.1"/>
    </source>
</evidence>
<feature type="signal peptide" evidence="1">
    <location>
        <begin position="1"/>
        <end position="20"/>
    </location>
</feature>
<dbReference type="AlphaFoldDB" id="A0A2N9IZC0"/>
<feature type="chain" id="PRO_5014815588" description="Reverse transcriptase zinc-binding domain-containing protein" evidence="1">
    <location>
        <begin position="21"/>
        <end position="808"/>
    </location>
</feature>
<name>A0A2N9IZC0_FAGSY</name>
<accession>A0A2N9IZC0</accession>
<dbReference type="PANTHER" id="PTHR46890">
    <property type="entry name" value="NON-LTR RETROLELEMENT REVERSE TRANSCRIPTASE-LIKE PROTEIN-RELATED"/>
    <property type="match status" value="1"/>
</dbReference>
<keyword evidence="1" id="KW-0732">Signal</keyword>
<dbReference type="Pfam" id="PF13966">
    <property type="entry name" value="zf-RVT"/>
    <property type="match status" value="1"/>
</dbReference>
<organism evidence="3">
    <name type="scientific">Fagus sylvatica</name>
    <name type="common">Beechnut</name>
    <dbReference type="NCBI Taxonomy" id="28930"/>
    <lineage>
        <taxon>Eukaryota</taxon>
        <taxon>Viridiplantae</taxon>
        <taxon>Streptophyta</taxon>
        <taxon>Embryophyta</taxon>
        <taxon>Tracheophyta</taxon>
        <taxon>Spermatophyta</taxon>
        <taxon>Magnoliopsida</taxon>
        <taxon>eudicotyledons</taxon>
        <taxon>Gunneridae</taxon>
        <taxon>Pentapetalae</taxon>
        <taxon>rosids</taxon>
        <taxon>fabids</taxon>
        <taxon>Fagales</taxon>
        <taxon>Fagaceae</taxon>
        <taxon>Fagus</taxon>
    </lineage>
</organism>
<protein>
    <recommendedName>
        <fullName evidence="2">Reverse transcriptase zinc-binding domain-containing protein</fullName>
    </recommendedName>
</protein>
<gene>
    <name evidence="3" type="ORF">FSB_LOCUS57472</name>
</gene>
<reference evidence="3" key="1">
    <citation type="submission" date="2018-02" db="EMBL/GenBank/DDBJ databases">
        <authorList>
            <person name="Cohen D.B."/>
            <person name="Kent A.D."/>
        </authorList>
    </citation>
    <scope>NUCLEOTIDE SEQUENCE</scope>
</reference>
<dbReference type="EMBL" id="OIVN01006277">
    <property type="protein sequence ID" value="SPD29590.1"/>
    <property type="molecule type" value="Genomic_DNA"/>
</dbReference>
<dbReference type="PANTHER" id="PTHR46890:SF50">
    <property type="entry name" value="RNA-DIRECTED DNA POLYMERASE, EUKARYOTA, REVERSE TRANSCRIPTASE ZINC-BINDING DOMAIN PROTEIN-RELATED"/>
    <property type="match status" value="1"/>
</dbReference>
<evidence type="ECO:0000256" key="1">
    <source>
        <dbReference type="SAM" id="SignalP"/>
    </source>
</evidence>
<proteinExistence type="predicted"/>
<dbReference type="InterPro" id="IPR052343">
    <property type="entry name" value="Retrotransposon-Effector_Assoc"/>
</dbReference>
<sequence length="808" mass="91655">MWNFFLFVVKILSFIKGFSAAIFFIATNDASSPHKNKVEGVDGLAKTTAGSFLVTLETQESQPSGSVVHTWGTPPDWFLKLKDGQRLCLPVEIKKFVHKDSSEDHLLNWYDSCETTSGGDQEEYGTVTIVGSKTQDRMDLGGMEVSSTSFVGDMEPIFLSDWVNRRYKAFGKLVGSSYEGYEKEVIVLLVSIEARWDQRKPVQAEHLEKLDEAVGHFSVSSKFRNVVNQFVWAFSGVYGPHVDNERRLMWDELSGGLLDTLLLCLTSRNFISINGLVDIPMEGSSFTWSNNRDTVSMSHWTDFFSPLSGRVTSLVLAADFMERVEGWLGSYQFEGTPSFILAKKLRALKTDLKQWNEEVFGNVLIKKNALLNELQVLETMAEYRVLTNAEKGNMDRVRNEIEQNLLLEEICLRQKSHILWLKDGDKTSKFYHHMANSHRRFNMIGTLHVAGVLISYQGIIQDHIVNFYKSLFTESGVRRPLLDGLHFNSLDEEEAVWLERPFGEEEIFNVVMAFNGDKASGPDGFPIPRLLEVKDFWPINLVGSVYKILAKVLANWLRLVLYKLISTSQNAFVKGWQILDSVLIANECLDSRLKEGTPGVVGGGLVSGFSVGMEANRLIMVSHFLFADDTLIFCDADPDQGGMGDEFKFQLIKWDTICTSIHCGGLGVRNLIMFNGALLGKWLWRYGHECEALWRRVIHYKYGSEKDLWCGESTLQEVFPELYRIARDKDALVSAHFQVKGIGPDITLWLHSPQKGFTVCSFYRVLFRIGGCSFPWKSIWQPKVPPRVSFFIWVAALGKILTAENLWK</sequence>
<dbReference type="InterPro" id="IPR026960">
    <property type="entry name" value="RVT-Znf"/>
</dbReference>
<evidence type="ECO:0000259" key="2">
    <source>
        <dbReference type="Pfam" id="PF13966"/>
    </source>
</evidence>